<dbReference type="PANTHER" id="PTHR16079">
    <property type="entry name" value="UBIQUITIN LIGASE PROTEIN CHFR"/>
    <property type="match status" value="1"/>
</dbReference>
<dbReference type="PROSITE" id="PS00518">
    <property type="entry name" value="ZF_RING_1"/>
    <property type="match status" value="1"/>
</dbReference>
<dbReference type="GO" id="GO:0008270">
    <property type="term" value="F:zinc ion binding"/>
    <property type="evidence" value="ECO:0007669"/>
    <property type="project" value="UniProtKB-KW"/>
</dbReference>
<evidence type="ECO:0000256" key="5">
    <source>
        <dbReference type="ARBA" id="ARBA00022786"/>
    </source>
</evidence>
<accession>A0A4S4MYY8</accession>
<evidence type="ECO:0000256" key="3">
    <source>
        <dbReference type="ARBA" id="ARBA00022723"/>
    </source>
</evidence>
<evidence type="ECO:0000256" key="6">
    <source>
        <dbReference type="ARBA" id="ARBA00022833"/>
    </source>
</evidence>
<evidence type="ECO:0000256" key="1">
    <source>
        <dbReference type="ARBA" id="ARBA00004322"/>
    </source>
</evidence>
<feature type="compositionally biased region" description="Basic and acidic residues" evidence="10">
    <location>
        <begin position="52"/>
        <end position="62"/>
    </location>
</feature>
<keyword evidence="6" id="KW-0862">Zinc</keyword>
<dbReference type="InterPro" id="IPR001841">
    <property type="entry name" value="Znf_RING"/>
</dbReference>
<keyword evidence="8" id="KW-0131">Cell cycle</keyword>
<dbReference type="InterPro" id="IPR017907">
    <property type="entry name" value="Znf_RING_CS"/>
</dbReference>
<gene>
    <name evidence="12" type="ORF">EUX98_g3453</name>
</gene>
<organism evidence="12 13">
    <name type="scientific">Antrodiella citrinella</name>
    <dbReference type="NCBI Taxonomy" id="2447956"/>
    <lineage>
        <taxon>Eukaryota</taxon>
        <taxon>Fungi</taxon>
        <taxon>Dikarya</taxon>
        <taxon>Basidiomycota</taxon>
        <taxon>Agaricomycotina</taxon>
        <taxon>Agaricomycetes</taxon>
        <taxon>Polyporales</taxon>
        <taxon>Steccherinaceae</taxon>
        <taxon>Antrodiella</taxon>
    </lineage>
</organism>
<evidence type="ECO:0000256" key="4">
    <source>
        <dbReference type="ARBA" id="ARBA00022771"/>
    </source>
</evidence>
<keyword evidence="5" id="KW-0833">Ubl conjugation pathway</keyword>
<dbReference type="InterPro" id="IPR052256">
    <property type="entry name" value="E3_ubiquitin-ligase_CHFR"/>
</dbReference>
<feature type="region of interest" description="Disordered" evidence="10">
    <location>
        <begin position="426"/>
        <end position="446"/>
    </location>
</feature>
<evidence type="ECO:0000259" key="11">
    <source>
        <dbReference type="PROSITE" id="PS50089"/>
    </source>
</evidence>
<dbReference type="AlphaFoldDB" id="A0A4S4MYY8"/>
<dbReference type="PROSITE" id="PS50089">
    <property type="entry name" value="ZF_RING_2"/>
    <property type="match status" value="1"/>
</dbReference>
<keyword evidence="3" id="KW-0479">Metal-binding</keyword>
<evidence type="ECO:0000256" key="7">
    <source>
        <dbReference type="ARBA" id="ARBA00023242"/>
    </source>
</evidence>
<dbReference type="GO" id="GO:0016567">
    <property type="term" value="P:protein ubiquitination"/>
    <property type="evidence" value="ECO:0007669"/>
    <property type="project" value="TreeGrafter"/>
</dbReference>
<feature type="compositionally biased region" description="Polar residues" evidence="10">
    <location>
        <begin position="19"/>
        <end position="33"/>
    </location>
</feature>
<dbReference type="GO" id="GO:0005634">
    <property type="term" value="C:nucleus"/>
    <property type="evidence" value="ECO:0007669"/>
    <property type="project" value="TreeGrafter"/>
</dbReference>
<dbReference type="SUPFAM" id="SSF57850">
    <property type="entry name" value="RING/U-box"/>
    <property type="match status" value="1"/>
</dbReference>
<dbReference type="InterPro" id="IPR013083">
    <property type="entry name" value="Znf_RING/FYVE/PHD"/>
</dbReference>
<keyword evidence="2" id="KW-0808">Transferase</keyword>
<evidence type="ECO:0000256" key="10">
    <source>
        <dbReference type="SAM" id="MobiDB-lite"/>
    </source>
</evidence>
<proteinExistence type="predicted"/>
<evidence type="ECO:0000313" key="12">
    <source>
        <dbReference type="EMBL" id="THH30718.1"/>
    </source>
</evidence>
<protein>
    <recommendedName>
        <fullName evidence="11">RING-type domain-containing protein</fullName>
    </recommendedName>
</protein>
<keyword evidence="7" id="KW-0539">Nucleus</keyword>
<feature type="region of interest" description="Disordered" evidence="10">
    <location>
        <begin position="499"/>
        <end position="524"/>
    </location>
</feature>
<evidence type="ECO:0000313" key="13">
    <source>
        <dbReference type="Proteomes" id="UP000308730"/>
    </source>
</evidence>
<dbReference type="GO" id="GO:0004842">
    <property type="term" value="F:ubiquitin-protein transferase activity"/>
    <property type="evidence" value="ECO:0007669"/>
    <property type="project" value="TreeGrafter"/>
</dbReference>
<dbReference type="Proteomes" id="UP000308730">
    <property type="component" value="Unassembled WGS sequence"/>
</dbReference>
<dbReference type="GO" id="GO:0006511">
    <property type="term" value="P:ubiquitin-dependent protein catabolic process"/>
    <property type="evidence" value="ECO:0007669"/>
    <property type="project" value="TreeGrafter"/>
</dbReference>
<dbReference type="Pfam" id="PF13923">
    <property type="entry name" value="zf-C3HC4_2"/>
    <property type="match status" value="1"/>
</dbReference>
<feature type="domain" description="RING-type" evidence="11">
    <location>
        <begin position="91"/>
        <end position="131"/>
    </location>
</feature>
<evidence type="ECO:0000256" key="2">
    <source>
        <dbReference type="ARBA" id="ARBA00022679"/>
    </source>
</evidence>
<name>A0A4S4MYY8_9APHY</name>
<dbReference type="InterPro" id="IPR040909">
    <property type="entry name" value="CHFR_Znf-CRD"/>
</dbReference>
<comment type="caution">
    <text evidence="12">The sequence shown here is derived from an EMBL/GenBank/DDBJ whole genome shotgun (WGS) entry which is preliminary data.</text>
</comment>
<keyword evidence="4 9" id="KW-0863">Zinc-finger</keyword>
<sequence length="524" mass="56702">MSTLASLPTAAPDVPGPSSMASMQQQHDTSGDQTVAPLKRTASSAFESAEDSSSRKKLKEDTSESEMAIAISEPTVDGHALADELEQELQCGCCSALVYRPVLVHPCQHFFCGSCVIQWVRNGGTNCPACRGISLSVTPSRALQTIADVLSRAAPSRARSINERMQADEIYKPGLNLRIPTPRQPSPEPNLQANNNYTHPCPHCAAGNQWGWRCSQPIADPDADPDNAWNADDGTPPGHGFCGNCENILAIQAPTSSKCDFCQVSFCGIGIPGRCVAAPLASQHPHGLSDLADLIQCGEIYDCFDHNTVEVDIMFDYLATQNFTPRHIYREPLFDLDLFMDVHAVSGGTDPDPNGPRQRICRVCATEVLLWGLREWWVQERKKGFLEEEIMKRPDCPEGTGCSRQKDQAHAKEFNHIIAITDPVAPAPSDPVAEDVQMQPPEQAEADAEVPIQVDVVFNAAINPAPPVPAALQEQQPQAGPSSQVIEEAPRIDRVTVEAFTPPPTGPAASHTVPSSQDQVNAML</sequence>
<reference evidence="12 13" key="1">
    <citation type="submission" date="2019-02" db="EMBL/GenBank/DDBJ databases">
        <title>Genome sequencing of the rare red list fungi Antrodiella citrinella (Flaviporus citrinellus).</title>
        <authorList>
            <person name="Buettner E."/>
            <person name="Kellner H."/>
        </authorList>
    </citation>
    <scope>NUCLEOTIDE SEQUENCE [LARGE SCALE GENOMIC DNA]</scope>
    <source>
        <strain evidence="12 13">DSM 108506</strain>
    </source>
</reference>
<dbReference type="Pfam" id="PF17979">
    <property type="entry name" value="zf-CRD"/>
    <property type="match status" value="1"/>
</dbReference>
<dbReference type="EMBL" id="SGPM01000070">
    <property type="protein sequence ID" value="THH30718.1"/>
    <property type="molecule type" value="Genomic_DNA"/>
</dbReference>
<evidence type="ECO:0000256" key="9">
    <source>
        <dbReference type="PROSITE-ProRule" id="PRU00175"/>
    </source>
</evidence>
<feature type="region of interest" description="Disordered" evidence="10">
    <location>
        <begin position="1"/>
        <end position="65"/>
    </location>
</feature>
<comment type="subcellular location">
    <subcellularLocation>
        <location evidence="1">Nucleus</location>
        <location evidence="1">PML body</location>
    </subcellularLocation>
</comment>
<dbReference type="PANTHER" id="PTHR16079:SF4">
    <property type="entry name" value="E3 UBIQUITIN-PROTEIN LIGASE CHFR"/>
    <property type="match status" value="1"/>
</dbReference>
<feature type="compositionally biased region" description="Polar residues" evidence="10">
    <location>
        <begin position="512"/>
        <end position="524"/>
    </location>
</feature>
<evidence type="ECO:0000256" key="8">
    <source>
        <dbReference type="ARBA" id="ARBA00023306"/>
    </source>
</evidence>
<keyword evidence="13" id="KW-1185">Reference proteome</keyword>
<dbReference type="OrthoDB" id="1305878at2759"/>
<dbReference type="Gene3D" id="3.30.40.10">
    <property type="entry name" value="Zinc/RING finger domain, C3HC4 (zinc finger)"/>
    <property type="match status" value="1"/>
</dbReference>